<dbReference type="InterPro" id="IPR028345">
    <property type="entry name" value="Antibiotic_NAT-like"/>
</dbReference>
<evidence type="ECO:0000256" key="1">
    <source>
        <dbReference type="ARBA" id="ARBA00006383"/>
    </source>
</evidence>
<evidence type="ECO:0000256" key="3">
    <source>
        <dbReference type="ARBA" id="ARBA00023315"/>
    </source>
</evidence>
<dbReference type="Pfam" id="PF02522">
    <property type="entry name" value="Antibiotic_NAT"/>
    <property type="match status" value="1"/>
</dbReference>
<dbReference type="RefSeq" id="WP_159664288.1">
    <property type="nucleotide sequence ID" value="NZ_JACMHY010000006.1"/>
</dbReference>
<accession>A0A7X1I0V4</accession>
<dbReference type="Proteomes" id="UP000517694">
    <property type="component" value="Unassembled WGS sequence"/>
</dbReference>
<dbReference type="PANTHER" id="PTHR11104:SF0">
    <property type="entry name" value="SPBETA PROPHAGE-DERIVED AMINOGLYCOSIDE N(3')-ACETYLTRANSFERASE-LIKE PROTEIN YOKD"/>
    <property type="match status" value="1"/>
</dbReference>
<keyword evidence="5" id="KW-1185">Reference proteome</keyword>
<dbReference type="EMBL" id="JACMHY010000006">
    <property type="protein sequence ID" value="MBC2866436.1"/>
    <property type="molecule type" value="Genomic_DNA"/>
</dbReference>
<reference evidence="4 5" key="1">
    <citation type="submission" date="2020-08" db="EMBL/GenBank/DDBJ databases">
        <title>Whole-Genome Sequence of French Clinical Streptomyces mexicanus Strain Q0842.</title>
        <authorList>
            <person name="Boxberger M."/>
            <person name="La Scola B."/>
        </authorList>
    </citation>
    <scope>NUCLEOTIDE SEQUENCE [LARGE SCALE GENOMIC DNA]</scope>
    <source>
        <strain evidence="4 5">Marseille-Q0842</strain>
    </source>
</reference>
<dbReference type="SUPFAM" id="SSF110710">
    <property type="entry name" value="TTHA0583/YokD-like"/>
    <property type="match status" value="1"/>
</dbReference>
<evidence type="ECO:0000313" key="5">
    <source>
        <dbReference type="Proteomes" id="UP000517694"/>
    </source>
</evidence>
<sequence>MSAPSPTGPLVTRRSLAEGLRDLGVRPGELLLVHSSLSSLGWVCGGAVAVVQALLDALGPDGTLVVPTQSGDLSDPAVWSSPPVPEQWWEEIRATMPAYDPRITPTRGVGVIPETVRTWPGARRSAHPQTSFAAIGPRAAEITDGHAADCRLGERSPLARLEAAGARVLLLGAGYASCTCFHLAEYRIPAPRVAVGRPGPHGWEVVTEVSITSDRFDELGHDFERDRPVVRGTVGAATARLFPLADAVAYAERWLPVHRPREEGVHEAGVHGEAVRAEDVRAEDVHGEDITHPHG</sequence>
<dbReference type="GO" id="GO:0046677">
    <property type="term" value="P:response to antibiotic"/>
    <property type="evidence" value="ECO:0007669"/>
    <property type="project" value="InterPro"/>
</dbReference>
<proteinExistence type="inferred from homology"/>
<dbReference type="InterPro" id="IPR003679">
    <property type="entry name" value="Amioglycoside_AcTrfase"/>
</dbReference>
<dbReference type="AlphaFoldDB" id="A0A7X1I0V4"/>
<gene>
    <name evidence="4" type="ORF">H1R13_16065</name>
</gene>
<evidence type="ECO:0000256" key="2">
    <source>
        <dbReference type="ARBA" id="ARBA00022679"/>
    </source>
</evidence>
<comment type="caution">
    <text evidence="4">The sequence shown here is derived from an EMBL/GenBank/DDBJ whole genome shotgun (WGS) entry which is preliminary data.</text>
</comment>
<organism evidence="4 5">
    <name type="scientific">Streptomyces mexicanus</name>
    <dbReference type="NCBI Taxonomy" id="178566"/>
    <lineage>
        <taxon>Bacteria</taxon>
        <taxon>Bacillati</taxon>
        <taxon>Actinomycetota</taxon>
        <taxon>Actinomycetes</taxon>
        <taxon>Kitasatosporales</taxon>
        <taxon>Streptomycetaceae</taxon>
        <taxon>Streptomyces</taxon>
    </lineage>
</organism>
<name>A0A7X1I0V4_9ACTN</name>
<dbReference type="OrthoDB" id="7330654at2"/>
<comment type="similarity">
    <text evidence="1">Belongs to the antibiotic N-acetyltransferase family.</text>
</comment>
<dbReference type="GO" id="GO:0008080">
    <property type="term" value="F:N-acetyltransferase activity"/>
    <property type="evidence" value="ECO:0007669"/>
    <property type="project" value="InterPro"/>
</dbReference>
<keyword evidence="3" id="KW-0012">Acyltransferase</keyword>
<protein>
    <submittedName>
        <fullName evidence="4">AAC(3) family N-acetyltransferase</fullName>
    </submittedName>
</protein>
<dbReference type="PANTHER" id="PTHR11104">
    <property type="entry name" value="AMINOGLYCOSIDE N3-ACETYLTRANSFERASE"/>
    <property type="match status" value="1"/>
</dbReference>
<keyword evidence="2 4" id="KW-0808">Transferase</keyword>
<evidence type="ECO:0000313" key="4">
    <source>
        <dbReference type="EMBL" id="MBC2866436.1"/>
    </source>
</evidence>